<organism evidence="2 3">
    <name type="scientific">Oceanobacillus arenosus</name>
    <dbReference type="NCBI Taxonomy" id="1229153"/>
    <lineage>
        <taxon>Bacteria</taxon>
        <taxon>Bacillati</taxon>
        <taxon>Bacillota</taxon>
        <taxon>Bacilli</taxon>
        <taxon>Bacillales</taxon>
        <taxon>Bacillaceae</taxon>
        <taxon>Oceanobacillus</taxon>
    </lineage>
</organism>
<keyword evidence="3" id="KW-1185">Reference proteome</keyword>
<evidence type="ECO:0000313" key="2">
    <source>
        <dbReference type="EMBL" id="RDW18814.1"/>
    </source>
</evidence>
<dbReference type="Proteomes" id="UP000257143">
    <property type="component" value="Unassembled WGS sequence"/>
</dbReference>
<comment type="caution">
    <text evidence="2">The sequence shown here is derived from an EMBL/GenBank/DDBJ whole genome shotgun (WGS) entry which is preliminary data.</text>
</comment>
<proteinExistence type="predicted"/>
<sequence length="68" mass="7088">MSGSGTVNKSSQGNSFTKGTVVQLTAVPSDGWQFASWEGDASGTSSAISVTMNNNKNVRAIFKEISES</sequence>
<dbReference type="Pfam" id="PF18998">
    <property type="entry name" value="Flg_new_2"/>
    <property type="match status" value="1"/>
</dbReference>
<evidence type="ECO:0000259" key="1">
    <source>
        <dbReference type="Pfam" id="PF18998"/>
    </source>
</evidence>
<feature type="domain" description="Bacterial repeat" evidence="1">
    <location>
        <begin position="3"/>
        <end position="65"/>
    </location>
</feature>
<dbReference type="OrthoDB" id="2080124at2"/>
<evidence type="ECO:0000313" key="3">
    <source>
        <dbReference type="Proteomes" id="UP000257143"/>
    </source>
</evidence>
<name>A0A3D8PS45_9BACI</name>
<dbReference type="InterPro" id="IPR044060">
    <property type="entry name" value="Bacterial_rp_domain"/>
</dbReference>
<dbReference type="AlphaFoldDB" id="A0A3D8PS45"/>
<reference evidence="3" key="1">
    <citation type="submission" date="2017-11" db="EMBL/GenBank/DDBJ databases">
        <authorList>
            <person name="Zhu W."/>
        </authorList>
    </citation>
    <scope>NUCLEOTIDE SEQUENCE [LARGE SCALE GENOMIC DNA]</scope>
    <source>
        <strain evidence="3">CAU 1183</strain>
    </source>
</reference>
<dbReference type="EMBL" id="PIOC01000015">
    <property type="protein sequence ID" value="RDW18814.1"/>
    <property type="molecule type" value="Genomic_DNA"/>
</dbReference>
<gene>
    <name evidence="2" type="ORF">CWR48_09905</name>
</gene>
<protein>
    <recommendedName>
        <fullName evidence="1">Bacterial repeat domain-containing protein</fullName>
    </recommendedName>
</protein>
<accession>A0A3D8PS45</accession>